<gene>
    <name evidence="8" type="ORF">CSB45_01475</name>
</gene>
<accession>A0A2G6EAL6</accession>
<evidence type="ECO:0000313" key="9">
    <source>
        <dbReference type="Proteomes" id="UP000229740"/>
    </source>
</evidence>
<keyword evidence="4 7" id="KW-0812">Transmembrane</keyword>
<evidence type="ECO:0000256" key="2">
    <source>
        <dbReference type="ARBA" id="ARBA00022475"/>
    </source>
</evidence>
<feature type="transmembrane region" description="Helical" evidence="7">
    <location>
        <begin position="12"/>
        <end position="32"/>
    </location>
</feature>
<evidence type="ECO:0000256" key="6">
    <source>
        <dbReference type="ARBA" id="ARBA00023136"/>
    </source>
</evidence>
<name>A0A2G6EAL6_9BACT</name>
<dbReference type="PANTHER" id="PTHR30589:SF0">
    <property type="entry name" value="PHOSPHATIDYLGLYCEROL--PROLIPOPROTEIN DIACYLGLYCERYL TRANSFERASE"/>
    <property type="match status" value="1"/>
</dbReference>
<dbReference type="GO" id="GO:0008961">
    <property type="term" value="F:phosphatidylglycerol-prolipoprotein diacylglyceryl transferase activity"/>
    <property type="evidence" value="ECO:0007669"/>
    <property type="project" value="InterPro"/>
</dbReference>
<sequence length="254" mass="27582">MYPILFEIPGVVLYTQTVLMALAFMTGLWLAAREAERFGLKHAVLVKVALWAFLGAILSARLFFWAFFQNGTDDISLKHLCRLEALDGGFSFHGGLLGGALCGAWAACAYKLPLLRLADAFAPGLALAMFFMRLGCLLNGCDYGMSTSVPWGVWLHGTFRHPIQLYEGVLSVLCIVPLVLTGNRSVLKPGQPFLLYLLLSSLLRFGVDFYRDEAGSAPGSLLTTQWISGSLFLASGVILFVSFCRAGSPACKQG</sequence>
<feature type="transmembrane region" description="Helical" evidence="7">
    <location>
        <begin position="120"/>
        <end position="140"/>
    </location>
</feature>
<evidence type="ECO:0000313" key="8">
    <source>
        <dbReference type="EMBL" id="PID59104.1"/>
    </source>
</evidence>
<dbReference type="Proteomes" id="UP000229740">
    <property type="component" value="Unassembled WGS sequence"/>
</dbReference>
<evidence type="ECO:0008006" key="10">
    <source>
        <dbReference type="Google" id="ProtNLM"/>
    </source>
</evidence>
<feature type="transmembrane region" description="Helical" evidence="7">
    <location>
        <begin position="223"/>
        <end position="244"/>
    </location>
</feature>
<dbReference type="PANTHER" id="PTHR30589">
    <property type="entry name" value="PROLIPOPROTEIN DIACYLGLYCERYL TRANSFERASE"/>
    <property type="match status" value="1"/>
</dbReference>
<protein>
    <recommendedName>
        <fullName evidence="10">Phosphatidylglycerol--prolipoprotein diacylglyceryl transferase</fullName>
    </recommendedName>
</protein>
<feature type="transmembrane region" description="Helical" evidence="7">
    <location>
        <begin position="88"/>
        <end position="108"/>
    </location>
</feature>
<dbReference type="Pfam" id="PF01790">
    <property type="entry name" value="LGT"/>
    <property type="match status" value="1"/>
</dbReference>
<keyword evidence="6 7" id="KW-0472">Membrane</keyword>
<dbReference type="AlphaFoldDB" id="A0A2G6EAL6"/>
<keyword evidence="3" id="KW-0808">Transferase</keyword>
<evidence type="ECO:0000256" key="1">
    <source>
        <dbReference type="ARBA" id="ARBA00007150"/>
    </source>
</evidence>
<comment type="caution">
    <text evidence="8">The sequence shown here is derived from an EMBL/GenBank/DDBJ whole genome shotgun (WGS) entry which is preliminary data.</text>
</comment>
<feature type="transmembrane region" description="Helical" evidence="7">
    <location>
        <begin position="193"/>
        <end position="211"/>
    </location>
</feature>
<keyword evidence="2" id="KW-1003">Cell membrane</keyword>
<proteinExistence type="inferred from homology"/>
<evidence type="ECO:0000256" key="4">
    <source>
        <dbReference type="ARBA" id="ARBA00022692"/>
    </source>
</evidence>
<evidence type="ECO:0000256" key="7">
    <source>
        <dbReference type="SAM" id="Phobius"/>
    </source>
</evidence>
<feature type="transmembrane region" description="Helical" evidence="7">
    <location>
        <begin position="163"/>
        <end position="181"/>
    </location>
</feature>
<dbReference type="GO" id="GO:0042158">
    <property type="term" value="P:lipoprotein biosynthetic process"/>
    <property type="evidence" value="ECO:0007669"/>
    <property type="project" value="InterPro"/>
</dbReference>
<dbReference type="EMBL" id="PDPS01000020">
    <property type="protein sequence ID" value="PID59104.1"/>
    <property type="molecule type" value="Genomic_DNA"/>
</dbReference>
<dbReference type="InterPro" id="IPR001640">
    <property type="entry name" value="Lgt"/>
</dbReference>
<comment type="similarity">
    <text evidence="1">Belongs to the Lgt family.</text>
</comment>
<organism evidence="8 9">
    <name type="scientific">candidate division KSB3 bacterium</name>
    <dbReference type="NCBI Taxonomy" id="2044937"/>
    <lineage>
        <taxon>Bacteria</taxon>
        <taxon>candidate division KSB3</taxon>
    </lineage>
</organism>
<evidence type="ECO:0000256" key="5">
    <source>
        <dbReference type="ARBA" id="ARBA00022989"/>
    </source>
</evidence>
<dbReference type="GO" id="GO:0005886">
    <property type="term" value="C:plasma membrane"/>
    <property type="evidence" value="ECO:0007669"/>
    <property type="project" value="InterPro"/>
</dbReference>
<reference evidence="8 9" key="1">
    <citation type="submission" date="2017-10" db="EMBL/GenBank/DDBJ databases">
        <title>Novel microbial diversity and functional potential in the marine mammal oral microbiome.</title>
        <authorList>
            <person name="Dudek N.K."/>
            <person name="Sun C.L."/>
            <person name="Burstein D."/>
            <person name="Kantor R.S."/>
            <person name="Aliaga Goltsman D.S."/>
            <person name="Bik E.M."/>
            <person name="Thomas B.C."/>
            <person name="Banfield J.F."/>
            <person name="Relman D.A."/>
        </authorList>
    </citation>
    <scope>NUCLEOTIDE SEQUENCE [LARGE SCALE GENOMIC DNA]</scope>
    <source>
        <strain evidence="8">DOLZORAL124_49_17</strain>
    </source>
</reference>
<evidence type="ECO:0000256" key="3">
    <source>
        <dbReference type="ARBA" id="ARBA00022679"/>
    </source>
</evidence>
<keyword evidence="5 7" id="KW-1133">Transmembrane helix</keyword>
<feature type="transmembrane region" description="Helical" evidence="7">
    <location>
        <begin position="44"/>
        <end position="68"/>
    </location>
</feature>